<dbReference type="AlphaFoldDB" id="A0A4R6USM3"/>
<evidence type="ECO:0000313" key="4">
    <source>
        <dbReference type="Proteomes" id="UP000295705"/>
    </source>
</evidence>
<dbReference type="Proteomes" id="UP000295705">
    <property type="component" value="Unassembled WGS sequence"/>
</dbReference>
<dbReference type="SUPFAM" id="SSF51735">
    <property type="entry name" value="NAD(P)-binding Rossmann-fold domains"/>
    <property type="match status" value="1"/>
</dbReference>
<evidence type="ECO:0000259" key="2">
    <source>
        <dbReference type="Pfam" id="PF09130"/>
    </source>
</evidence>
<feature type="region of interest" description="Disordered" evidence="1">
    <location>
        <begin position="262"/>
        <end position="283"/>
    </location>
</feature>
<protein>
    <submittedName>
        <fullName evidence="3">3-hydroxyisobutyrate dehydrogenase-like beta-hydroxyacid dehydrogenase</fullName>
    </submittedName>
</protein>
<dbReference type="SUPFAM" id="SSF48179">
    <property type="entry name" value="6-phosphogluconate dehydrogenase C-terminal domain-like"/>
    <property type="match status" value="1"/>
</dbReference>
<dbReference type="InterPro" id="IPR015814">
    <property type="entry name" value="Pgluconate_DH_NAD-bd_C"/>
</dbReference>
<dbReference type="InterPro" id="IPR013328">
    <property type="entry name" value="6PGD_dom2"/>
</dbReference>
<dbReference type="Gene3D" id="1.10.1040.10">
    <property type="entry name" value="N-(1-d-carboxylethyl)-l-norvaline Dehydrogenase, domain 2"/>
    <property type="match status" value="1"/>
</dbReference>
<organism evidence="3 4">
    <name type="scientific">Actinomycetospora succinea</name>
    <dbReference type="NCBI Taxonomy" id="663603"/>
    <lineage>
        <taxon>Bacteria</taxon>
        <taxon>Bacillati</taxon>
        <taxon>Actinomycetota</taxon>
        <taxon>Actinomycetes</taxon>
        <taxon>Pseudonocardiales</taxon>
        <taxon>Pseudonocardiaceae</taxon>
        <taxon>Actinomycetospora</taxon>
    </lineage>
</organism>
<name>A0A4R6USM3_9PSEU</name>
<gene>
    <name evidence="3" type="ORF">EV188_110117</name>
</gene>
<dbReference type="InterPro" id="IPR036291">
    <property type="entry name" value="NAD(P)-bd_dom_sf"/>
</dbReference>
<reference evidence="3 4" key="1">
    <citation type="submission" date="2019-03" db="EMBL/GenBank/DDBJ databases">
        <title>Genomic Encyclopedia of Type Strains, Phase IV (KMG-IV): sequencing the most valuable type-strain genomes for metagenomic binning, comparative biology and taxonomic classification.</title>
        <authorList>
            <person name="Goeker M."/>
        </authorList>
    </citation>
    <scope>NUCLEOTIDE SEQUENCE [LARGE SCALE GENOMIC DNA]</scope>
    <source>
        <strain evidence="3 4">DSM 45775</strain>
    </source>
</reference>
<dbReference type="EMBL" id="SNYO01000010">
    <property type="protein sequence ID" value="TDQ50121.1"/>
    <property type="molecule type" value="Genomic_DNA"/>
</dbReference>
<keyword evidence="4" id="KW-1185">Reference proteome</keyword>
<feature type="domain" description="Phosphogluconate dehydrogenase NAD-binding putative C-terminal" evidence="2">
    <location>
        <begin position="188"/>
        <end position="253"/>
    </location>
</feature>
<dbReference type="Gene3D" id="3.40.50.720">
    <property type="entry name" value="NAD(P)-binding Rossmann-like Domain"/>
    <property type="match status" value="1"/>
</dbReference>
<comment type="caution">
    <text evidence="3">The sequence shown here is derived from an EMBL/GenBank/DDBJ whole genome shotgun (WGS) entry which is preliminary data.</text>
</comment>
<evidence type="ECO:0000256" key="1">
    <source>
        <dbReference type="SAM" id="MobiDB-lite"/>
    </source>
</evidence>
<dbReference type="InterPro" id="IPR008927">
    <property type="entry name" value="6-PGluconate_DH-like_C_sf"/>
</dbReference>
<dbReference type="RefSeq" id="WP_208114376.1">
    <property type="nucleotide sequence ID" value="NZ_BAABHR010000020.1"/>
</dbReference>
<evidence type="ECO:0000313" key="3">
    <source>
        <dbReference type="EMBL" id="TDQ50121.1"/>
    </source>
</evidence>
<accession>A0A4R6USM3</accession>
<sequence length="283" mass="28105">MTAVGVVAPGAMGTALAGCLAAGGHRVLASLHGRSPETAARARDVLEDAGALDDLVVAVEVLLLVVPPGSARAAGAEVADACRRTGARPLVAELDAVAPATVAAIAADLPADLVDGAISGPPPHPGAAAPTRVFLSGPRAAEVAVLEAPGVRWLVLGGPVGAASAAKMCTASVRKGHQALLAQALVTAAEHGVLDTVVDDLRLSFPDAGVPTAAVAASKAWRFVDEMTEIAATQADAGLTPALGEALAAVYRALATSEWGARRPDEVPADLTDPAGLRPSGPR</sequence>
<dbReference type="Pfam" id="PF09130">
    <property type="entry name" value="DUF1932"/>
    <property type="match status" value="1"/>
</dbReference>
<proteinExistence type="predicted"/>